<comment type="caution">
    <text evidence="13">The sequence shown here is derived from an EMBL/GenBank/DDBJ whole genome shotgun (WGS) entry which is preliminary data.</text>
</comment>
<evidence type="ECO:0000313" key="14">
    <source>
        <dbReference type="Proteomes" id="UP001596016"/>
    </source>
</evidence>
<dbReference type="Pfam" id="PF00005">
    <property type="entry name" value="ABC_tran"/>
    <property type="match status" value="1"/>
</dbReference>
<organism evidence="13 14">
    <name type="scientific">Aquamicrobium segne</name>
    <dbReference type="NCBI Taxonomy" id="469547"/>
    <lineage>
        <taxon>Bacteria</taxon>
        <taxon>Pseudomonadati</taxon>
        <taxon>Pseudomonadota</taxon>
        <taxon>Alphaproteobacteria</taxon>
        <taxon>Hyphomicrobiales</taxon>
        <taxon>Phyllobacteriaceae</taxon>
        <taxon>Aquamicrobium</taxon>
    </lineage>
</organism>
<dbReference type="SUPFAM" id="SSF52540">
    <property type="entry name" value="P-loop containing nucleoside triphosphate hydrolases"/>
    <property type="match status" value="1"/>
</dbReference>
<gene>
    <name evidence="13" type="primary">modC</name>
    <name evidence="13" type="ORF">ACFPLB_16015</name>
</gene>
<evidence type="ECO:0000256" key="10">
    <source>
        <dbReference type="PROSITE-ProRule" id="PRU01213"/>
    </source>
</evidence>
<keyword evidence="9" id="KW-0472">Membrane</keyword>
<evidence type="ECO:0000256" key="1">
    <source>
        <dbReference type="ARBA" id="ARBA00005417"/>
    </source>
</evidence>
<dbReference type="InterPro" id="IPR005116">
    <property type="entry name" value="Transp-assoc_OB_typ1"/>
</dbReference>
<evidence type="ECO:0000256" key="2">
    <source>
        <dbReference type="ARBA" id="ARBA00022448"/>
    </source>
</evidence>
<evidence type="ECO:0000313" key="13">
    <source>
        <dbReference type="EMBL" id="MFC5387466.1"/>
    </source>
</evidence>
<dbReference type="Gene3D" id="2.40.50.100">
    <property type="match status" value="1"/>
</dbReference>
<dbReference type="InterPro" id="IPR017871">
    <property type="entry name" value="ABC_transporter-like_CS"/>
</dbReference>
<dbReference type="InterPro" id="IPR003439">
    <property type="entry name" value="ABC_transporter-like_ATP-bd"/>
</dbReference>
<evidence type="ECO:0000256" key="7">
    <source>
        <dbReference type="ARBA" id="ARBA00022840"/>
    </source>
</evidence>
<keyword evidence="8" id="KW-1278">Translocase</keyword>
<dbReference type="InterPro" id="IPR011868">
    <property type="entry name" value="ModC_ABC_ATP-bd"/>
</dbReference>
<comment type="similarity">
    <text evidence="1">Belongs to the ABC transporter superfamily.</text>
</comment>
<dbReference type="InterPro" id="IPR008995">
    <property type="entry name" value="Mo/tungstate-bd_C_term_dom"/>
</dbReference>
<sequence length="373" mass="40425">MLYVDLRHRQGAFSIEAGFTSSGRLTALFGPSGSGKSSLINLIAGLIRPDEGRIEVDGKVLVDTRAGVFIPRHKRRIGMVFQDARLFPHMSVRSNLLYGRWFTPATERYLEMDAIVDLLGIGALLERKPSRLSGGEKQRVAIGRALLSCPRLLLMDEPLASLDEARKAEILPLIEHLRDQIKIPIVYVSHSVAEVARLASDVVVLAQGKVRASGPVSDILQRLDLLPAGERGEGGALVETLVLGHDDAYSMMVLSSPAGEIRVPRIDKPEGSSVRLRIRARDVIVARQKPEGLSALNILPGKIAAITHGEGAEAEVLLDCNGVMILSRITGQSCQMLGLEPGLSIFAVVKTVSFDETSTTRALYSQKESSIVT</sequence>
<dbReference type="Pfam" id="PF03459">
    <property type="entry name" value="TOBE"/>
    <property type="match status" value="1"/>
</dbReference>
<dbReference type="PROSITE" id="PS51866">
    <property type="entry name" value="MOP"/>
    <property type="match status" value="1"/>
</dbReference>
<dbReference type="InterPro" id="IPR003593">
    <property type="entry name" value="AAA+_ATPase"/>
</dbReference>
<dbReference type="SMART" id="SM00382">
    <property type="entry name" value="AAA"/>
    <property type="match status" value="1"/>
</dbReference>
<evidence type="ECO:0000256" key="5">
    <source>
        <dbReference type="ARBA" id="ARBA00022519"/>
    </source>
</evidence>
<evidence type="ECO:0000256" key="3">
    <source>
        <dbReference type="ARBA" id="ARBA00022475"/>
    </source>
</evidence>
<keyword evidence="7 13" id="KW-0067">ATP-binding</keyword>
<dbReference type="InterPro" id="IPR050334">
    <property type="entry name" value="Molybdenum_import_ModC"/>
</dbReference>
<evidence type="ECO:0000256" key="9">
    <source>
        <dbReference type="ARBA" id="ARBA00023136"/>
    </source>
</evidence>
<keyword evidence="2" id="KW-0813">Transport</keyword>
<evidence type="ECO:0000256" key="8">
    <source>
        <dbReference type="ARBA" id="ARBA00022967"/>
    </source>
</evidence>
<keyword evidence="14" id="KW-1185">Reference proteome</keyword>
<accession>A0ABW0H2T1</accession>
<keyword evidence="4 10" id="KW-0500">Molybdenum</keyword>
<reference evidence="14" key="1">
    <citation type="journal article" date="2019" name="Int. J. Syst. Evol. Microbiol.">
        <title>The Global Catalogue of Microorganisms (GCM) 10K type strain sequencing project: providing services to taxonomists for standard genome sequencing and annotation.</title>
        <authorList>
            <consortium name="The Broad Institute Genomics Platform"/>
            <consortium name="The Broad Institute Genome Sequencing Center for Infectious Disease"/>
            <person name="Wu L."/>
            <person name="Ma J."/>
        </authorList>
    </citation>
    <scope>NUCLEOTIDE SEQUENCE [LARGE SCALE GENOMIC DNA]</scope>
    <source>
        <strain evidence="14">CGMCC 4.1415</strain>
    </source>
</reference>
<proteinExistence type="inferred from homology"/>
<feature type="domain" description="ABC transporter" evidence="11">
    <location>
        <begin position="1"/>
        <end position="232"/>
    </location>
</feature>
<dbReference type="PROSITE" id="PS50893">
    <property type="entry name" value="ABC_TRANSPORTER_2"/>
    <property type="match status" value="1"/>
</dbReference>
<keyword evidence="3" id="KW-1003">Cell membrane</keyword>
<dbReference type="EMBL" id="JBHSLL010000059">
    <property type="protein sequence ID" value="MFC5387466.1"/>
    <property type="molecule type" value="Genomic_DNA"/>
</dbReference>
<dbReference type="Gene3D" id="3.40.50.300">
    <property type="entry name" value="P-loop containing nucleotide triphosphate hydrolases"/>
    <property type="match status" value="1"/>
</dbReference>
<protein>
    <submittedName>
        <fullName evidence="13">Molybdenum ABC transporter ATP-binding protein</fullName>
    </submittedName>
</protein>
<dbReference type="SUPFAM" id="SSF50331">
    <property type="entry name" value="MOP-like"/>
    <property type="match status" value="1"/>
</dbReference>
<evidence type="ECO:0000259" key="12">
    <source>
        <dbReference type="PROSITE" id="PS51866"/>
    </source>
</evidence>
<dbReference type="InterPro" id="IPR004606">
    <property type="entry name" value="Mop_domain"/>
</dbReference>
<keyword evidence="5" id="KW-0997">Cell inner membrane</keyword>
<dbReference type="RefSeq" id="WP_378231503.1">
    <property type="nucleotide sequence ID" value="NZ_JBHSLL010000059.1"/>
</dbReference>
<name>A0ABW0H2T1_9HYPH</name>
<dbReference type="PROSITE" id="PS00211">
    <property type="entry name" value="ABC_TRANSPORTER_1"/>
    <property type="match status" value="1"/>
</dbReference>
<evidence type="ECO:0000256" key="6">
    <source>
        <dbReference type="ARBA" id="ARBA00022741"/>
    </source>
</evidence>
<dbReference type="PANTHER" id="PTHR43514:SF4">
    <property type="entry name" value="ABC TRANSPORTER I FAMILY MEMBER 10"/>
    <property type="match status" value="1"/>
</dbReference>
<dbReference type="InterPro" id="IPR027417">
    <property type="entry name" value="P-loop_NTPase"/>
</dbReference>
<feature type="domain" description="Mop" evidence="12">
    <location>
        <begin position="292"/>
        <end position="358"/>
    </location>
</feature>
<keyword evidence="6" id="KW-0547">Nucleotide-binding</keyword>
<dbReference type="Proteomes" id="UP001596016">
    <property type="component" value="Unassembled WGS sequence"/>
</dbReference>
<evidence type="ECO:0000256" key="4">
    <source>
        <dbReference type="ARBA" id="ARBA00022505"/>
    </source>
</evidence>
<dbReference type="PANTHER" id="PTHR43514">
    <property type="entry name" value="ABC TRANSPORTER I FAMILY MEMBER 10"/>
    <property type="match status" value="1"/>
</dbReference>
<evidence type="ECO:0000259" key="11">
    <source>
        <dbReference type="PROSITE" id="PS50893"/>
    </source>
</evidence>
<dbReference type="NCBIfam" id="TIGR02142">
    <property type="entry name" value="modC_ABC"/>
    <property type="match status" value="1"/>
</dbReference>
<dbReference type="GO" id="GO:0005524">
    <property type="term" value="F:ATP binding"/>
    <property type="evidence" value="ECO:0007669"/>
    <property type="project" value="UniProtKB-KW"/>
</dbReference>